<evidence type="ECO:0000256" key="1">
    <source>
        <dbReference type="SAM" id="MobiDB-lite"/>
    </source>
</evidence>
<proteinExistence type="predicted"/>
<dbReference type="GO" id="GO:0031932">
    <property type="term" value="C:TORC2 complex"/>
    <property type="evidence" value="ECO:0007669"/>
    <property type="project" value="TreeGrafter"/>
</dbReference>
<feature type="compositionally biased region" description="Pro residues" evidence="1">
    <location>
        <begin position="17"/>
        <end position="31"/>
    </location>
</feature>
<name>A0A0N0NHT1_9EURO</name>
<feature type="compositionally biased region" description="Low complexity" evidence="1">
    <location>
        <begin position="32"/>
        <end position="54"/>
    </location>
</feature>
<accession>A0A0N0NHT1</accession>
<dbReference type="PANTHER" id="PTHR32428">
    <property type="entry name" value="TARGET OF RAPAMYCIN COMPLEX 2 SUBUNIT BIT61-RELATED"/>
    <property type="match status" value="1"/>
</dbReference>
<keyword evidence="3" id="KW-1185">Reference proteome</keyword>
<feature type="region of interest" description="Disordered" evidence="1">
    <location>
        <begin position="1"/>
        <end position="146"/>
    </location>
</feature>
<dbReference type="Proteomes" id="UP000038010">
    <property type="component" value="Unassembled WGS sequence"/>
</dbReference>
<dbReference type="OrthoDB" id="2290221at2759"/>
<feature type="compositionally biased region" description="Basic and acidic residues" evidence="1">
    <location>
        <begin position="387"/>
        <end position="424"/>
    </location>
</feature>
<dbReference type="AlphaFoldDB" id="A0A0N0NHT1"/>
<evidence type="ECO:0000313" key="2">
    <source>
        <dbReference type="EMBL" id="KPI34629.1"/>
    </source>
</evidence>
<feature type="region of interest" description="Disordered" evidence="1">
    <location>
        <begin position="344"/>
        <end position="432"/>
    </location>
</feature>
<evidence type="ECO:0008006" key="4">
    <source>
        <dbReference type="Google" id="ProtNLM"/>
    </source>
</evidence>
<comment type="caution">
    <text evidence="2">The sequence shown here is derived from an EMBL/GenBank/DDBJ whole genome shotgun (WGS) entry which is preliminary data.</text>
</comment>
<dbReference type="GeneID" id="28732378"/>
<organism evidence="2 3">
    <name type="scientific">Cyphellophora attinorum</name>
    <dbReference type="NCBI Taxonomy" id="1664694"/>
    <lineage>
        <taxon>Eukaryota</taxon>
        <taxon>Fungi</taxon>
        <taxon>Dikarya</taxon>
        <taxon>Ascomycota</taxon>
        <taxon>Pezizomycotina</taxon>
        <taxon>Eurotiomycetes</taxon>
        <taxon>Chaetothyriomycetidae</taxon>
        <taxon>Chaetothyriales</taxon>
        <taxon>Cyphellophoraceae</taxon>
        <taxon>Cyphellophora</taxon>
    </lineage>
</organism>
<dbReference type="InterPro" id="IPR013745">
    <property type="entry name" value="Bit61/PRR5"/>
</dbReference>
<reference evidence="2 3" key="1">
    <citation type="submission" date="2015-06" db="EMBL/GenBank/DDBJ databases">
        <title>Draft genome of the ant-associated black yeast Phialophora attae CBS 131958.</title>
        <authorList>
            <person name="Moreno L.F."/>
            <person name="Stielow B.J."/>
            <person name="de Hoog S."/>
            <person name="Vicente V.A."/>
            <person name="Weiss V.A."/>
            <person name="de Vries M."/>
            <person name="Cruz L.M."/>
            <person name="Souza E.M."/>
        </authorList>
    </citation>
    <scope>NUCLEOTIDE SEQUENCE [LARGE SCALE GENOMIC DNA]</scope>
    <source>
        <strain evidence="2 3">CBS 131958</strain>
    </source>
</reference>
<evidence type="ECO:0000313" key="3">
    <source>
        <dbReference type="Proteomes" id="UP000038010"/>
    </source>
</evidence>
<dbReference type="Pfam" id="PF08539">
    <property type="entry name" value="HbrB"/>
    <property type="match status" value="1"/>
</dbReference>
<feature type="compositionally biased region" description="Polar residues" evidence="1">
    <location>
        <begin position="129"/>
        <end position="146"/>
    </location>
</feature>
<feature type="compositionally biased region" description="Polar residues" evidence="1">
    <location>
        <begin position="161"/>
        <end position="170"/>
    </location>
</feature>
<feature type="region of interest" description="Disordered" evidence="1">
    <location>
        <begin position="158"/>
        <end position="284"/>
    </location>
</feature>
<gene>
    <name evidence="2" type="ORF">AB675_11632</name>
</gene>
<feature type="compositionally biased region" description="Polar residues" evidence="1">
    <location>
        <begin position="347"/>
        <end position="356"/>
    </location>
</feature>
<feature type="compositionally biased region" description="Low complexity" evidence="1">
    <location>
        <begin position="367"/>
        <end position="385"/>
    </location>
</feature>
<dbReference type="GO" id="GO:0038203">
    <property type="term" value="P:TORC2 signaling"/>
    <property type="evidence" value="ECO:0007669"/>
    <property type="project" value="TreeGrafter"/>
</dbReference>
<feature type="compositionally biased region" description="Polar residues" evidence="1">
    <location>
        <begin position="64"/>
        <end position="90"/>
    </location>
</feature>
<dbReference type="EMBL" id="LFJN01000054">
    <property type="protein sequence ID" value="KPI34629.1"/>
    <property type="molecule type" value="Genomic_DNA"/>
</dbReference>
<dbReference type="RefSeq" id="XP_017994592.1">
    <property type="nucleotide sequence ID" value="XM_018140497.1"/>
</dbReference>
<dbReference type="STRING" id="1664694.A0A0N0NHT1"/>
<protein>
    <recommendedName>
        <fullName evidence="4">Target of rapamycin complex 2 subunit bit61</fullName>
    </recommendedName>
</protein>
<feature type="compositionally biased region" description="Basic and acidic residues" evidence="1">
    <location>
        <begin position="261"/>
        <end position="272"/>
    </location>
</feature>
<sequence>MEPPPLPASRRVQRSPAPAPPSSPPPLPLPQQRPSSSASSLRPSSSDSEASSTSGISVVKRSPYNAQLPSFTSHTRASPNPGTTGHTRPSAQYMPHDGPRKNLGGPPPEHLQKHRPRQHSQGYFEPSMPSASLASQSNLAEATMPTLTPSQIAAQAAFSHMNLNVPGSNQNRRRSQTVPVPDGQVPGDGRRDSRGSATSSQEDISPPEKPQYRNGLIGNNAATTAASAAFPRLTPSQISQAEEKESKSRFKKFKPKNMTLSRDKDKEAKEKPMPSPNKLAPSGLSKVINASTASLADSLSSNNSSLYQLAANPSQTTIIPIPDKHKHHGLRQKLKLKDKDDHHALPLSSQHSNSQPVDIENPKSLYSFAPSSPGPSSGFSKSVSGLDLRHGGRALREKKKEEKAQAKAQAREDALHPIQSRDSDLSEWPSLGPSTTNLSGSWTPYSTDFGQTLASFGLNNMTPDDAWDFLKAKLLNVFEGEHVKIAVEDLNKLVGIYLQRCVQRMDPSIVVGDLEDLLRTGFASLNHTLRNIRDDQLVPLLVSMWITVFTDILPYMQAVLLPLDQEFKGRGTVLTTPAKRRVLGHDPKL</sequence>
<dbReference type="VEuPathDB" id="FungiDB:AB675_11632"/>
<dbReference type="PANTHER" id="PTHR32428:SF2">
    <property type="entry name" value="TARGET OF RAPAMYCIN COMPLEX 2 SUBUNIT BIT61-RELATED"/>
    <property type="match status" value="1"/>
</dbReference>